<evidence type="ECO:0000256" key="4">
    <source>
        <dbReference type="ARBA" id="ARBA00023136"/>
    </source>
</evidence>
<dbReference type="InterPro" id="IPR002048">
    <property type="entry name" value="EF_hand_dom"/>
</dbReference>
<evidence type="ECO:0000313" key="7">
    <source>
        <dbReference type="EMBL" id="CAE0709200.1"/>
    </source>
</evidence>
<dbReference type="PANTHER" id="PTHR28128">
    <property type="entry name" value="GOLGI APPARATUS MEMBRANE PROTEIN TVP15"/>
    <property type="match status" value="1"/>
</dbReference>
<evidence type="ECO:0000256" key="2">
    <source>
        <dbReference type="ARBA" id="ARBA00022692"/>
    </source>
</evidence>
<feature type="domain" description="EF-hand" evidence="6">
    <location>
        <begin position="184"/>
        <end position="218"/>
    </location>
</feature>
<protein>
    <recommendedName>
        <fullName evidence="6">EF-hand domain-containing protein</fullName>
    </recommendedName>
</protein>
<dbReference type="PROSITE" id="PS50222">
    <property type="entry name" value="EF_HAND_2"/>
    <property type="match status" value="1"/>
</dbReference>
<evidence type="ECO:0000256" key="3">
    <source>
        <dbReference type="ARBA" id="ARBA00022989"/>
    </source>
</evidence>
<dbReference type="InterPro" id="IPR013714">
    <property type="entry name" value="Golgi_TVP15"/>
</dbReference>
<feature type="transmembrane region" description="Helical" evidence="5">
    <location>
        <begin position="80"/>
        <end position="104"/>
    </location>
</feature>
<organism evidence="7">
    <name type="scientific">Pseudo-nitzschia australis</name>
    <dbReference type="NCBI Taxonomy" id="44445"/>
    <lineage>
        <taxon>Eukaryota</taxon>
        <taxon>Sar</taxon>
        <taxon>Stramenopiles</taxon>
        <taxon>Ochrophyta</taxon>
        <taxon>Bacillariophyta</taxon>
        <taxon>Bacillariophyceae</taxon>
        <taxon>Bacillariophycidae</taxon>
        <taxon>Bacillariales</taxon>
        <taxon>Bacillariaceae</taxon>
        <taxon>Pseudo-nitzschia</taxon>
    </lineage>
</organism>
<sequence>MMNEDKTQVKHDANVTDNISQFAKAAFTSENLEAAGRFTTKKVMELKTQAQEGDRSLRYLALVGGIGCVVVALFELTSRILRFQLVDAIIDVYIIILGLIVVILEGKDMFLSKRLVQNINKYALVLKFLWGRGALCFICGTLQLSQIDLFNFIAGGYMCAVGILYIIVGRNTAIKLKAIRKSLNSEGTLQTKFQAADVEGDGLDLKQFRVLCEDLGLNFTAREKEAAFGFIRKTGDDTNGKLSYEDFKGWWEDLEGEDQIDDDAFIFI</sequence>
<dbReference type="SUPFAM" id="SSF47473">
    <property type="entry name" value="EF-hand"/>
    <property type="match status" value="1"/>
</dbReference>
<dbReference type="GO" id="GO:0005509">
    <property type="term" value="F:calcium ion binding"/>
    <property type="evidence" value="ECO:0007669"/>
    <property type="project" value="InterPro"/>
</dbReference>
<keyword evidence="3 5" id="KW-1133">Transmembrane helix</keyword>
<feature type="transmembrane region" description="Helical" evidence="5">
    <location>
        <begin position="124"/>
        <end position="143"/>
    </location>
</feature>
<proteinExistence type="predicted"/>
<feature type="transmembrane region" description="Helical" evidence="5">
    <location>
        <begin position="57"/>
        <end position="74"/>
    </location>
</feature>
<dbReference type="EMBL" id="HBIX01002551">
    <property type="protein sequence ID" value="CAE0709200.1"/>
    <property type="molecule type" value="Transcribed_RNA"/>
</dbReference>
<name>A0A7S4AAV2_9STRA</name>
<accession>A0A7S4AAV2</accession>
<reference evidence="7" key="1">
    <citation type="submission" date="2021-01" db="EMBL/GenBank/DDBJ databases">
        <authorList>
            <person name="Corre E."/>
            <person name="Pelletier E."/>
            <person name="Niang G."/>
            <person name="Scheremetjew M."/>
            <person name="Finn R."/>
            <person name="Kale V."/>
            <person name="Holt S."/>
            <person name="Cochrane G."/>
            <person name="Meng A."/>
            <person name="Brown T."/>
            <person name="Cohen L."/>
        </authorList>
    </citation>
    <scope>NUCLEOTIDE SEQUENCE</scope>
    <source>
        <strain evidence="7">10249 10 AB</strain>
    </source>
</reference>
<comment type="subcellular location">
    <subcellularLocation>
        <location evidence="1">Membrane</location>
        <topology evidence="1">Multi-pass membrane protein</topology>
    </subcellularLocation>
</comment>
<dbReference type="AlphaFoldDB" id="A0A7S4AAV2"/>
<dbReference type="Gene3D" id="1.10.238.10">
    <property type="entry name" value="EF-hand"/>
    <property type="match status" value="1"/>
</dbReference>
<gene>
    <name evidence="7" type="ORF">PAUS00366_LOCUS1920</name>
</gene>
<evidence type="ECO:0000256" key="1">
    <source>
        <dbReference type="ARBA" id="ARBA00004141"/>
    </source>
</evidence>
<dbReference type="Pfam" id="PF08507">
    <property type="entry name" value="COPI_assoc"/>
    <property type="match status" value="1"/>
</dbReference>
<feature type="transmembrane region" description="Helical" evidence="5">
    <location>
        <begin position="149"/>
        <end position="168"/>
    </location>
</feature>
<keyword evidence="4 5" id="KW-0472">Membrane</keyword>
<evidence type="ECO:0000259" key="6">
    <source>
        <dbReference type="PROSITE" id="PS50222"/>
    </source>
</evidence>
<dbReference type="GO" id="GO:0016020">
    <property type="term" value="C:membrane"/>
    <property type="evidence" value="ECO:0007669"/>
    <property type="project" value="UniProtKB-SubCell"/>
</dbReference>
<keyword evidence="2 5" id="KW-0812">Transmembrane</keyword>
<evidence type="ECO:0000256" key="5">
    <source>
        <dbReference type="SAM" id="Phobius"/>
    </source>
</evidence>
<dbReference type="InterPro" id="IPR011992">
    <property type="entry name" value="EF-hand-dom_pair"/>
</dbReference>
<dbReference type="PANTHER" id="PTHR28128:SF1">
    <property type="entry name" value="GOLGI APPARATUS MEMBRANE PROTEIN TVP15"/>
    <property type="match status" value="1"/>
</dbReference>